<organism evidence="2 3">
    <name type="scientific">Mytilus coruscus</name>
    <name type="common">Sea mussel</name>
    <dbReference type="NCBI Taxonomy" id="42192"/>
    <lineage>
        <taxon>Eukaryota</taxon>
        <taxon>Metazoa</taxon>
        <taxon>Spiralia</taxon>
        <taxon>Lophotrochozoa</taxon>
        <taxon>Mollusca</taxon>
        <taxon>Bivalvia</taxon>
        <taxon>Autobranchia</taxon>
        <taxon>Pteriomorphia</taxon>
        <taxon>Mytilida</taxon>
        <taxon>Mytiloidea</taxon>
        <taxon>Mytilidae</taxon>
        <taxon>Mytilinae</taxon>
        <taxon>Mytilus</taxon>
    </lineage>
</organism>
<evidence type="ECO:0000313" key="2">
    <source>
        <dbReference type="EMBL" id="CAC5372515.1"/>
    </source>
</evidence>
<evidence type="ECO:0000256" key="1">
    <source>
        <dbReference type="SAM" id="MobiDB-lite"/>
    </source>
</evidence>
<evidence type="ECO:0000313" key="3">
    <source>
        <dbReference type="Proteomes" id="UP000507470"/>
    </source>
</evidence>
<keyword evidence="3" id="KW-1185">Reference proteome</keyword>
<gene>
    <name evidence="2" type="ORF">MCOR_10579</name>
</gene>
<dbReference type="Proteomes" id="UP000507470">
    <property type="component" value="Unassembled WGS sequence"/>
</dbReference>
<proteinExistence type="predicted"/>
<protein>
    <submittedName>
        <fullName evidence="2">Uncharacterized protein</fullName>
    </submittedName>
</protein>
<dbReference type="OrthoDB" id="6612379at2759"/>
<feature type="region of interest" description="Disordered" evidence="1">
    <location>
        <begin position="1"/>
        <end position="31"/>
    </location>
</feature>
<reference evidence="2 3" key="1">
    <citation type="submission" date="2020-06" db="EMBL/GenBank/DDBJ databases">
        <authorList>
            <person name="Li R."/>
            <person name="Bekaert M."/>
        </authorList>
    </citation>
    <scope>NUCLEOTIDE SEQUENCE [LARGE SCALE GENOMIC DNA]</scope>
    <source>
        <strain evidence="3">wild</strain>
    </source>
</reference>
<name>A0A6J8ARJ8_MYTCO</name>
<sequence length="226" mass="26138">MPAIENPTKKRNVTKTGYDGENANPTVAPKANKNDRNKVFFLPILKNYIMVGQSWCRKIQSIIIGLSADYKDKDSDFGKWPTHFFGYAYLPYNKIEECFVELIADAPSDDKCMKFADYILEFYIDGNSRFPPTIWASPPDPEEKRTTNGAESFHAHLNEQFYIFVFVDVLLKLQTTSYIEMRTLSIKAPVRKYEKEKMNFLVEQYTKLVNGECTTVVFLNYFPGKV</sequence>
<dbReference type="EMBL" id="CACVKT020001854">
    <property type="protein sequence ID" value="CAC5372515.1"/>
    <property type="molecule type" value="Genomic_DNA"/>
</dbReference>
<dbReference type="AlphaFoldDB" id="A0A6J8ARJ8"/>
<accession>A0A6J8ARJ8</accession>